<organism evidence="2 3">
    <name type="scientific">Pandoravirus inopinatum</name>
    <dbReference type="NCBI Taxonomy" id="1605721"/>
    <lineage>
        <taxon>Viruses</taxon>
        <taxon>Pandoravirus</taxon>
    </lineage>
</organism>
<dbReference type="KEGG" id="vg:23463155"/>
<dbReference type="RefSeq" id="YP_009120473.1">
    <property type="nucleotide sequence ID" value="NC_026440.1"/>
</dbReference>
<feature type="region of interest" description="Disordered" evidence="1">
    <location>
        <begin position="1"/>
        <end position="101"/>
    </location>
</feature>
<evidence type="ECO:0000256" key="1">
    <source>
        <dbReference type="SAM" id="MobiDB-lite"/>
    </source>
</evidence>
<dbReference type="GeneID" id="23463155"/>
<proteinExistence type="predicted"/>
<reference evidence="2 3" key="1">
    <citation type="journal article" date="2015" name="Parasitol. Res.">
        <title>Viruses in close associations with free-living amoebae.</title>
        <authorList>
            <person name="Scheid P."/>
        </authorList>
    </citation>
    <scope>NUCLEOTIDE SEQUENCE [LARGE SCALE GENOMIC DNA]</scope>
    <source>
        <strain evidence="2">KlaHel</strain>
    </source>
</reference>
<feature type="compositionally biased region" description="Basic residues" evidence="1">
    <location>
        <begin position="72"/>
        <end position="81"/>
    </location>
</feature>
<dbReference type="EMBL" id="KP136319">
    <property type="protein sequence ID" value="AJF98238.1"/>
    <property type="molecule type" value="Genomic_DNA"/>
</dbReference>
<evidence type="ECO:0000313" key="2">
    <source>
        <dbReference type="EMBL" id="AJF98238.1"/>
    </source>
</evidence>
<sequence>MAWGVHEKKKNGNGFEKKKVNRQKGLIRLSGGQTRTGGATRASFAARAMAPQGGSRFGLCRRVARRDGGGRGQRHPPRRRPTACPVTAIPPASDEKNSRRPHCPVNLVCWGGTHQIHGDRGAFTNGCC</sequence>
<protein>
    <submittedName>
        <fullName evidence="2">Uncharacterized protein</fullName>
    </submittedName>
</protein>
<feature type="compositionally biased region" description="Low complexity" evidence="1">
    <location>
        <begin position="31"/>
        <end position="50"/>
    </location>
</feature>
<name>A0A0B5IZC6_9VIRU</name>
<accession>A0A0B5IZC6</accession>
<evidence type="ECO:0000313" key="3">
    <source>
        <dbReference type="Proteomes" id="UP000202511"/>
    </source>
</evidence>
<dbReference type="Proteomes" id="UP000202511">
    <property type="component" value="Segment"/>
</dbReference>